<keyword evidence="4" id="KW-1185">Reference proteome</keyword>
<protein>
    <recommendedName>
        <fullName evidence="2">SMP domain-containing protein</fullName>
    </recommendedName>
</protein>
<evidence type="ECO:0000256" key="1">
    <source>
        <dbReference type="SAM" id="MobiDB-lite"/>
    </source>
</evidence>
<dbReference type="RefSeq" id="WP_077066488.1">
    <property type="nucleotide sequence ID" value="NZ_BJXY01000032.1"/>
</dbReference>
<organism evidence="3 4">
    <name type="scientific">Pseudoalteromonas tetraodonis GFC</name>
    <dbReference type="NCBI Taxonomy" id="1315271"/>
    <lineage>
        <taxon>Bacteria</taxon>
        <taxon>Pseudomonadati</taxon>
        <taxon>Pseudomonadota</taxon>
        <taxon>Gammaproteobacteria</taxon>
        <taxon>Alteromonadales</taxon>
        <taxon>Pseudoalteromonadaceae</taxon>
        <taxon>Pseudoalteromonas</taxon>
    </lineage>
</organism>
<name>A0AA37W3C9_9GAMM</name>
<evidence type="ECO:0000313" key="4">
    <source>
        <dbReference type="Proteomes" id="UP001161408"/>
    </source>
</evidence>
<feature type="compositionally biased region" description="Polar residues" evidence="1">
    <location>
        <begin position="1"/>
        <end position="26"/>
    </location>
</feature>
<dbReference type="InterPro" id="IPR007011">
    <property type="entry name" value="LEA_SMP_dom"/>
</dbReference>
<evidence type="ECO:0000313" key="3">
    <source>
        <dbReference type="EMBL" id="GLQ01428.1"/>
    </source>
</evidence>
<dbReference type="AlphaFoldDB" id="A0AA37W3C9"/>
<evidence type="ECO:0000259" key="2">
    <source>
        <dbReference type="Pfam" id="PF04927"/>
    </source>
</evidence>
<feature type="region of interest" description="Disordered" evidence="1">
    <location>
        <begin position="1"/>
        <end position="51"/>
    </location>
</feature>
<sequence length="51" mass="5101">MTSKVNAKPSTPITPQAAQRIQSATARANGGSVPKGSFAARATSSAAKNSK</sequence>
<proteinExistence type="predicted"/>
<reference evidence="3" key="2">
    <citation type="submission" date="2023-01" db="EMBL/GenBank/DDBJ databases">
        <title>Draft genome sequence of Pseudoalteromonas tetraodonis strain NBRC 103034.</title>
        <authorList>
            <person name="Sun Q."/>
            <person name="Mori K."/>
        </authorList>
    </citation>
    <scope>NUCLEOTIDE SEQUENCE</scope>
    <source>
        <strain evidence="3">NBRC 103034</strain>
    </source>
</reference>
<accession>A0AA37W3C9</accession>
<dbReference type="Pfam" id="PF04927">
    <property type="entry name" value="SMP"/>
    <property type="match status" value="1"/>
</dbReference>
<dbReference type="Proteomes" id="UP001161408">
    <property type="component" value="Unassembled WGS sequence"/>
</dbReference>
<comment type="caution">
    <text evidence="3">The sequence shown here is derived from an EMBL/GenBank/DDBJ whole genome shotgun (WGS) entry which is preliminary data.</text>
</comment>
<dbReference type="EMBL" id="BSNE01000002">
    <property type="protein sequence ID" value="GLQ01428.1"/>
    <property type="molecule type" value="Genomic_DNA"/>
</dbReference>
<feature type="domain" description="SMP" evidence="2">
    <location>
        <begin position="11"/>
        <end position="50"/>
    </location>
</feature>
<gene>
    <name evidence="3" type="ORF">GCM10007914_03090</name>
</gene>
<reference evidence="3" key="1">
    <citation type="journal article" date="2014" name="Int. J. Syst. Evol. Microbiol.">
        <title>Complete genome sequence of Corynebacterium casei LMG S-19264T (=DSM 44701T), isolated from a smear-ripened cheese.</title>
        <authorList>
            <consortium name="US DOE Joint Genome Institute (JGI-PGF)"/>
            <person name="Walter F."/>
            <person name="Albersmeier A."/>
            <person name="Kalinowski J."/>
            <person name="Ruckert C."/>
        </authorList>
    </citation>
    <scope>NUCLEOTIDE SEQUENCE</scope>
    <source>
        <strain evidence="3">NBRC 103034</strain>
    </source>
</reference>
<feature type="compositionally biased region" description="Polar residues" evidence="1">
    <location>
        <begin position="42"/>
        <end position="51"/>
    </location>
</feature>